<dbReference type="SUPFAM" id="SSF56672">
    <property type="entry name" value="DNA/RNA polymerases"/>
    <property type="match status" value="2"/>
</dbReference>
<dbReference type="InterPro" id="IPR043128">
    <property type="entry name" value="Rev_trsase/Diguanyl_cyclase"/>
</dbReference>
<dbReference type="GO" id="GO:0102076">
    <property type="term" value="F:beta,beta-carotene-9',10'-cleaving oxygenase activity"/>
    <property type="evidence" value="ECO:0007669"/>
    <property type="project" value="UniProtKB-EC"/>
</dbReference>
<evidence type="ECO:0000313" key="31">
    <source>
        <dbReference type="Proteomes" id="UP001274896"/>
    </source>
</evidence>
<dbReference type="GO" id="GO:0010436">
    <property type="term" value="F:carotenoid dioxygenase activity"/>
    <property type="evidence" value="ECO:0007669"/>
    <property type="project" value="TreeGrafter"/>
</dbReference>
<keyword evidence="31" id="KW-1185">Reference proteome</keyword>
<dbReference type="InterPro" id="IPR043502">
    <property type="entry name" value="DNA/RNA_pol_sf"/>
</dbReference>
<comment type="catalytic activity">
    <reaction evidence="11">
        <text>all-trans-zeaxanthin + O2 = (3R)-3-hydroxy-10'-apo-beta-carotenal + (3R)-hydroxy-beta-ionone</text>
        <dbReference type="Rhea" id="RHEA:68104"/>
        <dbReference type="ChEBI" id="CHEBI:15379"/>
        <dbReference type="ChEBI" id="CHEBI:27547"/>
        <dbReference type="ChEBI" id="CHEBI:53173"/>
        <dbReference type="ChEBI" id="CHEBI:177902"/>
    </reaction>
    <physiologicalReaction direction="left-to-right" evidence="11">
        <dbReference type="Rhea" id="RHEA:68105"/>
    </physiologicalReaction>
</comment>
<dbReference type="GO" id="GO:0003834">
    <property type="term" value="F:beta-carotene 15,15'-dioxygenase activity"/>
    <property type="evidence" value="ECO:0007669"/>
    <property type="project" value="TreeGrafter"/>
</dbReference>
<evidence type="ECO:0000256" key="28">
    <source>
        <dbReference type="SAM" id="MobiDB-lite"/>
    </source>
</evidence>
<evidence type="ECO:0000256" key="8">
    <source>
        <dbReference type="ARBA" id="ARBA00023004"/>
    </source>
</evidence>
<evidence type="ECO:0000256" key="22">
    <source>
        <dbReference type="ARBA" id="ARBA00049156"/>
    </source>
</evidence>
<dbReference type="GO" id="GO:0046872">
    <property type="term" value="F:metal ion binding"/>
    <property type="evidence" value="ECO:0007669"/>
    <property type="project" value="UniProtKB-KW"/>
</dbReference>
<dbReference type="InterPro" id="IPR036691">
    <property type="entry name" value="Endo/exonu/phosph_ase_sf"/>
</dbReference>
<protein>
    <recommendedName>
        <fullName evidence="14">Carotenoid-cleaving dioxygenase, mitochondrial</fullName>
        <ecNumber evidence="13">1.13.11.71</ecNumber>
        <ecNumber evidence="4">3.1.26.4</ecNumber>
    </recommendedName>
</protein>
<evidence type="ECO:0000256" key="12">
    <source>
        <dbReference type="ARBA" id="ARBA00036274"/>
    </source>
</evidence>
<dbReference type="Pfam" id="PF00078">
    <property type="entry name" value="RVT_1"/>
    <property type="match status" value="1"/>
</dbReference>
<comment type="subcellular location">
    <subcellularLocation>
        <location evidence="1">Mitochondrion</location>
    </subcellularLocation>
</comment>
<evidence type="ECO:0000256" key="5">
    <source>
        <dbReference type="ARBA" id="ARBA00022723"/>
    </source>
</evidence>
<evidence type="ECO:0000256" key="14">
    <source>
        <dbReference type="ARBA" id="ARBA00040536"/>
    </source>
</evidence>
<evidence type="ECO:0000256" key="10">
    <source>
        <dbReference type="ARBA" id="ARBA00023128"/>
    </source>
</evidence>
<dbReference type="Pfam" id="PF03055">
    <property type="entry name" value="RPE65"/>
    <property type="match status" value="3"/>
</dbReference>
<keyword evidence="27" id="KW-0175">Coiled coil</keyword>
<comment type="catalytic activity">
    <reaction evidence="17">
        <text>5-cis-lycopene + O2 = 5-cis-10'-apo-lycopenal + (3E,5E)-6,10-dimethylundeca-3,5,9-trien-2-one</text>
        <dbReference type="Rhea" id="RHEA:68444"/>
        <dbReference type="ChEBI" id="CHEBI:15379"/>
        <dbReference type="ChEBI" id="CHEBI:67207"/>
        <dbReference type="ChEBI" id="CHEBI:177905"/>
        <dbReference type="ChEBI" id="CHEBI:177906"/>
    </reaction>
    <physiologicalReaction direction="left-to-right" evidence="17">
        <dbReference type="Rhea" id="RHEA:68445"/>
    </physiologicalReaction>
</comment>
<dbReference type="EC" id="3.1.26.4" evidence="4"/>
<dbReference type="EC" id="1.13.11.71" evidence="13"/>
<dbReference type="GO" id="GO:0016121">
    <property type="term" value="P:carotene catabolic process"/>
    <property type="evidence" value="ECO:0007669"/>
    <property type="project" value="TreeGrafter"/>
</dbReference>
<dbReference type="GO" id="GO:0005739">
    <property type="term" value="C:mitochondrion"/>
    <property type="evidence" value="ECO:0007669"/>
    <property type="project" value="UniProtKB-SubCell"/>
</dbReference>
<keyword evidence="7" id="KW-0560">Oxidoreductase</keyword>
<evidence type="ECO:0000256" key="2">
    <source>
        <dbReference type="ARBA" id="ARBA00006787"/>
    </source>
</evidence>
<evidence type="ECO:0000256" key="6">
    <source>
        <dbReference type="ARBA" id="ARBA00022964"/>
    </source>
</evidence>
<comment type="similarity">
    <text evidence="2 26">Belongs to the carotenoid oxygenase family.</text>
</comment>
<comment type="catalytic activity">
    <reaction evidence="16">
        <text>(3R)-3-hydroxy-10'-apo-beta-carotenal + O2 = 4,9-dimethyldodeca-2,4,6,8,10-pentaenedial + (3R)-hydroxy-beta-ionone</text>
        <dbReference type="Rhea" id="RHEA:68424"/>
        <dbReference type="ChEBI" id="CHEBI:15379"/>
        <dbReference type="ChEBI" id="CHEBI:53171"/>
        <dbReference type="ChEBI" id="CHEBI:53173"/>
        <dbReference type="ChEBI" id="CHEBI:177902"/>
    </reaction>
    <physiologicalReaction direction="left-to-right" evidence="16">
        <dbReference type="Rhea" id="RHEA:68425"/>
    </physiologicalReaction>
</comment>
<dbReference type="GO" id="GO:0004523">
    <property type="term" value="F:RNA-DNA hybrid ribonuclease activity"/>
    <property type="evidence" value="ECO:0007669"/>
    <property type="project" value="UniProtKB-EC"/>
</dbReference>
<evidence type="ECO:0000256" key="23">
    <source>
        <dbReference type="ARBA" id="ARBA00049190"/>
    </source>
</evidence>
<organism evidence="30 31">
    <name type="scientific">Hemibagrus guttatus</name>
    <dbReference type="NCBI Taxonomy" id="175788"/>
    <lineage>
        <taxon>Eukaryota</taxon>
        <taxon>Metazoa</taxon>
        <taxon>Chordata</taxon>
        <taxon>Craniata</taxon>
        <taxon>Vertebrata</taxon>
        <taxon>Euteleostomi</taxon>
        <taxon>Actinopterygii</taxon>
        <taxon>Neopterygii</taxon>
        <taxon>Teleostei</taxon>
        <taxon>Ostariophysi</taxon>
        <taxon>Siluriformes</taxon>
        <taxon>Bagridae</taxon>
        <taxon>Hemibagrus</taxon>
    </lineage>
</organism>
<evidence type="ECO:0000256" key="19">
    <source>
        <dbReference type="ARBA" id="ARBA00048043"/>
    </source>
</evidence>
<dbReference type="GO" id="GO:0042574">
    <property type="term" value="P:retinal metabolic process"/>
    <property type="evidence" value="ECO:0007669"/>
    <property type="project" value="TreeGrafter"/>
</dbReference>
<comment type="cofactor">
    <cofactor evidence="25">
        <name>Fe(2+)</name>
        <dbReference type="ChEBI" id="CHEBI:29033"/>
    </cofactor>
    <text evidence="25">Binds 1 Fe(2+) ion per subunit.</text>
</comment>
<dbReference type="InterPro" id="IPR011047">
    <property type="entry name" value="Quinoprotein_ADH-like_sf"/>
</dbReference>
<feature type="binding site" evidence="25">
    <location>
        <position position="1423"/>
    </location>
    <ligand>
        <name>Fe cation</name>
        <dbReference type="ChEBI" id="CHEBI:24875"/>
        <note>catalytic</note>
    </ligand>
</feature>
<feature type="domain" description="Reverse transcriptase" evidence="29">
    <location>
        <begin position="610"/>
        <end position="891"/>
    </location>
</feature>
<keyword evidence="10" id="KW-0496">Mitochondrion</keyword>
<dbReference type="PANTHER" id="PTHR10543">
    <property type="entry name" value="BETA-CAROTENE DIOXYGENASE"/>
    <property type="match status" value="1"/>
</dbReference>
<keyword evidence="6" id="KW-0223">Dioxygenase</keyword>
<feature type="binding site" evidence="25">
    <location>
        <position position="1352"/>
    </location>
    <ligand>
        <name>Fe cation</name>
        <dbReference type="ChEBI" id="CHEBI:24875"/>
        <note>catalytic</note>
    </ligand>
</feature>
<dbReference type="Proteomes" id="UP001274896">
    <property type="component" value="Unassembled WGS sequence"/>
</dbReference>
<dbReference type="Gene3D" id="3.30.70.270">
    <property type="match status" value="1"/>
</dbReference>
<evidence type="ECO:0000256" key="17">
    <source>
        <dbReference type="ARBA" id="ARBA00047747"/>
    </source>
</evidence>
<feature type="compositionally biased region" description="Basic residues" evidence="28">
    <location>
        <begin position="364"/>
        <end position="382"/>
    </location>
</feature>
<sequence>MALMHSFQIADGQVTYRSRFLRSDSYKKNSEMNRIVVSEFGTLALPDPCKNIFQRFMSCFERIMPTDNANVNIVKYKGDCYVSTETNFMHKIDPDTLETKEKVDWSKFIAVNGATAHPHVDPDGTVYNMGNSYSSKAMSENYVVFIEQPIKMDLIKILTSRMKGKGINDCIYWDPKQDTVFHVVNKHTGKVSSVKYHTKALSNFHQINAFEENGFLIVDMCSSDDGQAIHIYNLQNLRKSGEALDEVYNSTDSYFPRRFVLPLCITNDTPLNQNLNTRPNSSASAVCLSKEKVFCMSEDLHDSELVDYGGFEFPHIHYDRCNTKPYRYIYGCGFGHLVADSLIKIDLESKKLKGAGGNWATVGRRSRGGRRVRRQREKRKGKGRELADVMERRKVDILCVQETRWKGSKARSIGAGFKLFYYGVDSKRNGVGVVLKEEFVRNVLEVGCELEEKERFWSELDEVMESIPTGDEEVMGRFGVKERNLEGQMVVDFAKRMDMGVVNTYFQKREEHRVTYKSGGRSTQKKRPEIEKKTKWWKLKKEECSEVIRETGRKVLGVSSGRRKEDKETWWWNEEVQDSIQRKRLAKMKWDMDRTEENRQEYKELQRRVKREVSKAKQKAYDELYTRLDTREGEKDLYRVLTSEESVQRRWKEYFEELMNEENEREKRVEGVNSVEQKVDKIRKDEVRKTLKRMKSGKAVGPDDIPVEVWKCLGEAAVEFLASLFNRVLENLEKAYDRVPREELWYCMRKSGVAEKYVRLVQDMYERSRTVVRCAVGQTEEFNVEVGLHQGSALSPFLFAIVMDQLSEEVRQESPWTMMFADDIVICSESREQVEENLERWRFALERRGMKVSGSKTEYMCVNEREGSGTVRLQGEEVKKVQEFKYLGSTVQSNGECGKEVKKRVQAGWNGWRKVSGVLCDQKISARIKGKVYRTVVRPAMLYGLETVSLRKRQESELEVAELKMLRFSLGVTRLDRIRNEYIRGTAHVGRLGDKVREARLRWFGHVQRREIKGSDLCVLLSVCTLNIYIILVKQLTKKQDVSVVEFDGYESIRDSNYFCENILETFSDRNNNIISALRSHSLFIRSAIRSASPFTMSHVRSHVAVLNNKPKNTVIEQHGLQDIAPLVQSVEETPEPIPTTIKGTIPTWIHGSFLRNGPGEFEFGNQHFNHWFDGMAMMHCFQIADGQVTYRSRFLCSDAYKQNSEMNRIVMSEFGTLALPDPCKNIFQRFLSHFERIKPTDNANVNFVKYKGDYYVSTETNFMHKIDPDTLETKEKVDWSRFIAVNGATAHPHVDPDGTVYNMGNSYGRKGALYNIIRVPPKKEYPDETLHGAKVLCSISPAEKNKPSYYHSFAMSENYVVFIEQPIKMNLLKIMTSKIRGKGINDCIYWDPKVETVFHVVNKHTGQVSPVKYHTKALSTFHQINAFEENDFLIVDMCCSDDGQAIQVYFLQNMRKSGEVLDEVYNSLSKVFPRRFVLPLCITNDTPLNQNLNTRPNSSASAVCLSKEKVFCMSEDLHDDELFDYGGLEFPHIHYDRCNTKPYRYFYGCGFGHLVGDSLIKMDLESKKLKAWRQPGLYPSEPVFVPSPNAEEEDDGAILSVVLTPTVDKGTFMLVLDAKTFEELGRAEVPVNIPYGFHGTFNSSV</sequence>
<feature type="coiled-coil region" evidence="27">
    <location>
        <begin position="585"/>
        <end position="619"/>
    </location>
</feature>
<dbReference type="PROSITE" id="PS50878">
    <property type="entry name" value="RT_POL"/>
    <property type="match status" value="1"/>
</dbReference>
<keyword evidence="5 25" id="KW-0479">Metal-binding</keyword>
<comment type="catalytic activity">
    <reaction evidence="20">
        <text>all-trans-zeaxanthin + 2 O2 = 4,9-dimethyldodeca-2,4,6,8,10-pentaenedial + 2 (3R)-hydroxy-beta-ionone</text>
        <dbReference type="Rhea" id="RHEA:26393"/>
        <dbReference type="ChEBI" id="CHEBI:15379"/>
        <dbReference type="ChEBI" id="CHEBI:27547"/>
        <dbReference type="ChEBI" id="CHEBI:53171"/>
        <dbReference type="ChEBI" id="CHEBI:53173"/>
    </reaction>
    <physiologicalReaction direction="left-to-right" evidence="20">
        <dbReference type="Rhea" id="RHEA:26394"/>
    </physiologicalReaction>
</comment>
<comment type="catalytic activity">
    <reaction evidence="18">
        <text>lutein + O2 = (3R,6R)-hydroxy-alpha-ionone + (3R)-3-hydroxy-10'-apo-beta-carotenal</text>
        <dbReference type="Rhea" id="RHEA:68428"/>
        <dbReference type="ChEBI" id="CHEBI:15379"/>
        <dbReference type="ChEBI" id="CHEBI:28838"/>
        <dbReference type="ChEBI" id="CHEBI:177902"/>
        <dbReference type="ChEBI" id="CHEBI:177904"/>
    </reaction>
    <physiologicalReaction direction="left-to-right" evidence="18">
        <dbReference type="Rhea" id="RHEA:68429"/>
    </physiologicalReaction>
</comment>
<evidence type="ECO:0000256" key="21">
    <source>
        <dbReference type="ARBA" id="ARBA00048862"/>
    </source>
</evidence>
<evidence type="ECO:0000256" key="16">
    <source>
        <dbReference type="ARBA" id="ARBA00047577"/>
    </source>
</evidence>
<evidence type="ECO:0000259" key="29">
    <source>
        <dbReference type="PROSITE" id="PS50878"/>
    </source>
</evidence>
<comment type="catalytic activity">
    <reaction evidence="12">
        <text>(3R,6R)-3-hydroxy-10'-apo-alpha-carotenal + O2 = (3R,6R)-hydroxy-alpha-ionone + 4,9-dimethyldodeca-2,4,6,8,10-pentaenedial</text>
        <dbReference type="Rhea" id="RHEA:68436"/>
        <dbReference type="ChEBI" id="CHEBI:15379"/>
        <dbReference type="ChEBI" id="CHEBI:53171"/>
        <dbReference type="ChEBI" id="CHEBI:177903"/>
        <dbReference type="ChEBI" id="CHEBI:177904"/>
    </reaction>
    <physiologicalReaction direction="left-to-right" evidence="12">
        <dbReference type="Rhea" id="RHEA:68437"/>
    </physiologicalReaction>
</comment>
<reference evidence="30" key="1">
    <citation type="submission" date="2023-06" db="EMBL/GenBank/DDBJ databases">
        <title>Male Hemibagrus guttatus genome.</title>
        <authorList>
            <person name="Bian C."/>
        </authorList>
    </citation>
    <scope>NUCLEOTIDE SEQUENCE</scope>
    <source>
        <strain evidence="30">Male_cb2023</strain>
        <tissue evidence="30">Muscle</tissue>
    </source>
</reference>
<evidence type="ECO:0000256" key="9">
    <source>
        <dbReference type="ARBA" id="ARBA00023098"/>
    </source>
</evidence>
<dbReference type="SUPFAM" id="SSF50998">
    <property type="entry name" value="Quinoprotein alcohol dehydrogenase-like"/>
    <property type="match status" value="1"/>
</dbReference>
<comment type="caution">
    <text evidence="30">The sequence shown here is derived from an EMBL/GenBank/DDBJ whole genome shotgun (WGS) entry which is preliminary data.</text>
</comment>
<evidence type="ECO:0000256" key="24">
    <source>
        <dbReference type="ARBA" id="ARBA00049207"/>
    </source>
</evidence>
<evidence type="ECO:0000256" key="4">
    <source>
        <dbReference type="ARBA" id="ARBA00012180"/>
    </source>
</evidence>
<evidence type="ECO:0000256" key="27">
    <source>
        <dbReference type="SAM" id="Coils"/>
    </source>
</evidence>
<comment type="catalytic activity">
    <reaction evidence="24">
        <text>13-cis-lycopene + O2 = 13-cis-10'-apo-lycopenal + (3E,5E)-6,10-dimethylundeca-3,5,9-trien-2-one</text>
        <dbReference type="Rhea" id="RHEA:68448"/>
        <dbReference type="ChEBI" id="CHEBI:15379"/>
        <dbReference type="ChEBI" id="CHEBI:67207"/>
        <dbReference type="ChEBI" id="CHEBI:177907"/>
        <dbReference type="ChEBI" id="CHEBI:177908"/>
    </reaction>
    <physiologicalReaction direction="left-to-right" evidence="24">
        <dbReference type="Rhea" id="RHEA:68449"/>
    </physiologicalReaction>
</comment>
<proteinExistence type="inferred from homology"/>
<comment type="catalytic activity">
    <reaction evidence="21">
        <text>lutein + O2 = (3R,6R)-3-hydroxy-10'-apo-alpha-carotenal + (3R)-hydroxy-beta-ionone</text>
        <dbReference type="Rhea" id="RHEA:68432"/>
        <dbReference type="ChEBI" id="CHEBI:15379"/>
        <dbReference type="ChEBI" id="CHEBI:28838"/>
        <dbReference type="ChEBI" id="CHEBI:53173"/>
        <dbReference type="ChEBI" id="CHEBI:177903"/>
    </reaction>
    <physiologicalReaction direction="left-to-right" evidence="21">
        <dbReference type="Rhea" id="RHEA:68433"/>
    </physiologicalReaction>
</comment>
<keyword evidence="8 25" id="KW-0408">Iron</keyword>
<dbReference type="Gene3D" id="3.60.10.10">
    <property type="entry name" value="Endonuclease/exonuclease/phosphatase"/>
    <property type="match status" value="1"/>
</dbReference>
<feature type="binding site" evidence="25">
    <location>
        <position position="1292"/>
    </location>
    <ligand>
        <name>Fe cation</name>
        <dbReference type="ChEBI" id="CHEBI:24875"/>
        <note>catalytic</note>
    </ligand>
</feature>
<dbReference type="InterPro" id="IPR000477">
    <property type="entry name" value="RT_dom"/>
</dbReference>
<evidence type="ECO:0000256" key="11">
    <source>
        <dbReference type="ARBA" id="ARBA00035797"/>
    </source>
</evidence>
<comment type="catalytic activity">
    <reaction evidence="19">
        <text>all-trans-10'-apo-beta-carotenal + O2 = beta-ionone + 4,9-dimethyldodeca-2,4,6,8,10-pentaenedial</text>
        <dbReference type="Rhea" id="RHEA:68452"/>
        <dbReference type="ChEBI" id="CHEBI:15379"/>
        <dbReference type="ChEBI" id="CHEBI:32325"/>
        <dbReference type="ChEBI" id="CHEBI:53153"/>
        <dbReference type="ChEBI" id="CHEBI:53171"/>
    </reaction>
    <physiologicalReaction direction="left-to-right" evidence="19">
        <dbReference type="Rhea" id="RHEA:68453"/>
    </physiologicalReaction>
</comment>
<feature type="region of interest" description="Disordered" evidence="28">
    <location>
        <begin position="362"/>
        <end position="383"/>
    </location>
</feature>
<evidence type="ECO:0000256" key="7">
    <source>
        <dbReference type="ARBA" id="ARBA00023002"/>
    </source>
</evidence>
<evidence type="ECO:0000313" key="30">
    <source>
        <dbReference type="EMBL" id="KAK3508928.1"/>
    </source>
</evidence>
<evidence type="ECO:0000256" key="18">
    <source>
        <dbReference type="ARBA" id="ARBA00047865"/>
    </source>
</evidence>
<gene>
    <name evidence="30" type="ORF">QTP70_013749</name>
</gene>
<evidence type="ECO:0000256" key="25">
    <source>
        <dbReference type="PIRSR" id="PIRSR604294-1"/>
    </source>
</evidence>
<evidence type="ECO:0000256" key="3">
    <source>
        <dbReference type="ARBA" id="ARBA00010879"/>
    </source>
</evidence>
<keyword evidence="9" id="KW-0443">Lipid metabolism</keyword>
<name>A0AAE0PX61_9TELE</name>
<comment type="function">
    <text evidence="15">Broad specificity mitochondrial dioxygenase that mediates the asymmetric oxidative cleavage of carotenoids. Cleaves carotenes (pure hydrocarbon carotenoids) such as all-trans-beta-carotene and lycopene as well as xanthophylls (oxygenated carotenoids) such as zeaxanthin, lutein and beta-cryptoxanthin at both the 9,10 and the 9',10' carbon-carbon double bond. Through its function in carotenoids metabolism regulates oxidative stress and the production of important signaling molecules.</text>
</comment>
<comment type="catalytic activity">
    <reaction evidence="22">
        <text>all-trans-beta-carotene + O2 = beta-ionone + all-trans-10'-apo-beta-carotenal</text>
        <dbReference type="Rhea" id="RHEA:26389"/>
        <dbReference type="ChEBI" id="CHEBI:15379"/>
        <dbReference type="ChEBI" id="CHEBI:17579"/>
        <dbReference type="ChEBI" id="CHEBI:32325"/>
        <dbReference type="ChEBI" id="CHEBI:53153"/>
        <dbReference type="EC" id="1.13.11.71"/>
    </reaction>
    <physiologicalReaction direction="left-to-right" evidence="22">
        <dbReference type="Rhea" id="RHEA:26390"/>
    </physiologicalReaction>
</comment>
<comment type="catalytic activity">
    <reaction evidence="23">
        <text>beta-cryptoxanthin + O2 = all-trans-10'-apo-beta-carotenal + (3R)-hydroxy-beta-ionone</text>
        <dbReference type="Rhea" id="RHEA:68440"/>
        <dbReference type="ChEBI" id="CHEBI:10362"/>
        <dbReference type="ChEBI" id="CHEBI:15379"/>
        <dbReference type="ChEBI" id="CHEBI:53153"/>
        <dbReference type="ChEBI" id="CHEBI:53173"/>
    </reaction>
    <physiologicalReaction direction="left-to-right" evidence="23">
        <dbReference type="Rhea" id="RHEA:68441"/>
    </physiologicalReaction>
</comment>
<evidence type="ECO:0000256" key="20">
    <source>
        <dbReference type="ARBA" id="ARBA00048381"/>
    </source>
</evidence>
<evidence type="ECO:0000256" key="15">
    <source>
        <dbReference type="ARBA" id="ARBA00045336"/>
    </source>
</evidence>
<dbReference type="EMBL" id="JAUCMX010000027">
    <property type="protein sequence ID" value="KAK3508928.1"/>
    <property type="molecule type" value="Genomic_DNA"/>
</dbReference>
<evidence type="ECO:0000256" key="26">
    <source>
        <dbReference type="RuleBase" id="RU003799"/>
    </source>
</evidence>
<comment type="similarity">
    <text evidence="3">Belongs to the beta type-B retroviral polymerase family. HERV class-II K(HML-2) pol subfamily.</text>
</comment>
<evidence type="ECO:0000256" key="13">
    <source>
        <dbReference type="ARBA" id="ARBA00038847"/>
    </source>
</evidence>
<dbReference type="PANTHER" id="PTHR10543:SF122">
    <property type="entry name" value="CAROTENOID-CLEAVING DIOXYGENASE, MITOCHONDRIAL"/>
    <property type="match status" value="1"/>
</dbReference>
<feature type="binding site" evidence="25">
    <location>
        <position position="1639"/>
    </location>
    <ligand>
        <name>Fe cation</name>
        <dbReference type="ChEBI" id="CHEBI:24875"/>
        <note>catalytic</note>
    </ligand>
</feature>
<dbReference type="InterPro" id="IPR004294">
    <property type="entry name" value="Carotenoid_Oase"/>
</dbReference>
<accession>A0AAE0PX61</accession>
<evidence type="ECO:0000256" key="1">
    <source>
        <dbReference type="ARBA" id="ARBA00004173"/>
    </source>
</evidence>